<keyword evidence="6" id="KW-0472">Membrane</keyword>
<name>A0ABP0YE73_9ROSI</name>
<dbReference type="InterPro" id="IPR045874">
    <property type="entry name" value="LRK10/LRL21-25-like"/>
</dbReference>
<dbReference type="PANTHER" id="PTHR27009">
    <property type="entry name" value="RUST RESISTANCE KINASE LR10-RELATED"/>
    <property type="match status" value="1"/>
</dbReference>
<accession>A0ABP0YE73</accession>
<keyword evidence="2" id="KW-0808">Transferase</keyword>
<protein>
    <submittedName>
        <fullName evidence="8">Uncharacterized protein</fullName>
    </submittedName>
</protein>
<evidence type="ECO:0000256" key="1">
    <source>
        <dbReference type="ARBA" id="ARBA00004479"/>
    </source>
</evidence>
<evidence type="ECO:0000256" key="2">
    <source>
        <dbReference type="ARBA" id="ARBA00022527"/>
    </source>
</evidence>
<sequence length="109" mass="12129">MSCVCGIKDKDKESASRMCEMALWCVQDPPNDRPPMSAVVKMLEGGVEIMPPRNPFQFLNPSLIGNIKLNLLQTSTSSDYSKSDVGIHSSWYKKATPIMKKYETQIASS</sequence>
<evidence type="ECO:0000256" key="5">
    <source>
        <dbReference type="ARBA" id="ARBA00022989"/>
    </source>
</evidence>
<evidence type="ECO:0000256" key="3">
    <source>
        <dbReference type="ARBA" id="ARBA00022692"/>
    </source>
</evidence>
<proteinExistence type="predicted"/>
<evidence type="ECO:0000256" key="6">
    <source>
        <dbReference type="ARBA" id="ARBA00023136"/>
    </source>
</evidence>
<reference evidence="8 9" key="1">
    <citation type="submission" date="2024-03" db="EMBL/GenBank/DDBJ databases">
        <authorList>
            <person name="Gkanogiannis A."/>
            <person name="Becerra Lopez-Lavalle L."/>
        </authorList>
    </citation>
    <scope>NUCLEOTIDE SEQUENCE [LARGE SCALE GENOMIC DNA]</scope>
</reference>
<gene>
    <name evidence="8" type="ORF">CITCOLO1_LOCUS9309</name>
</gene>
<keyword evidence="4" id="KW-0732">Signal</keyword>
<keyword evidence="2" id="KW-0723">Serine/threonine-protein kinase</keyword>
<organism evidence="8 9">
    <name type="scientific">Citrullus colocynthis</name>
    <name type="common">colocynth</name>
    <dbReference type="NCBI Taxonomy" id="252529"/>
    <lineage>
        <taxon>Eukaryota</taxon>
        <taxon>Viridiplantae</taxon>
        <taxon>Streptophyta</taxon>
        <taxon>Embryophyta</taxon>
        <taxon>Tracheophyta</taxon>
        <taxon>Spermatophyta</taxon>
        <taxon>Magnoliopsida</taxon>
        <taxon>eudicotyledons</taxon>
        <taxon>Gunneridae</taxon>
        <taxon>Pentapetalae</taxon>
        <taxon>rosids</taxon>
        <taxon>fabids</taxon>
        <taxon>Cucurbitales</taxon>
        <taxon>Cucurbitaceae</taxon>
        <taxon>Benincaseae</taxon>
        <taxon>Citrullus</taxon>
    </lineage>
</organism>
<keyword evidence="7" id="KW-0325">Glycoprotein</keyword>
<keyword evidence="5" id="KW-1133">Transmembrane helix</keyword>
<keyword evidence="3" id="KW-0812">Transmembrane</keyword>
<keyword evidence="9" id="KW-1185">Reference proteome</keyword>
<evidence type="ECO:0000313" key="8">
    <source>
        <dbReference type="EMBL" id="CAK9317406.1"/>
    </source>
</evidence>
<evidence type="ECO:0000256" key="4">
    <source>
        <dbReference type="ARBA" id="ARBA00022729"/>
    </source>
</evidence>
<comment type="subcellular location">
    <subcellularLocation>
        <location evidence="1">Membrane</location>
        <topology evidence="1">Single-pass type I membrane protein</topology>
    </subcellularLocation>
</comment>
<dbReference type="EMBL" id="OZ021737">
    <property type="protein sequence ID" value="CAK9317406.1"/>
    <property type="molecule type" value="Genomic_DNA"/>
</dbReference>
<evidence type="ECO:0000313" key="9">
    <source>
        <dbReference type="Proteomes" id="UP001642487"/>
    </source>
</evidence>
<keyword evidence="2" id="KW-0418">Kinase</keyword>
<dbReference type="Proteomes" id="UP001642487">
    <property type="component" value="Chromosome 3"/>
</dbReference>
<evidence type="ECO:0000256" key="7">
    <source>
        <dbReference type="ARBA" id="ARBA00023180"/>
    </source>
</evidence>